<protein>
    <submittedName>
        <fullName evidence="9">Putative ABC transporter ATP-binding protein</fullName>
    </submittedName>
</protein>
<dbReference type="PANTHER" id="PTHR24221">
    <property type="entry name" value="ATP-BINDING CASSETTE SUB-FAMILY B"/>
    <property type="match status" value="1"/>
</dbReference>
<dbReference type="Gene3D" id="3.40.50.300">
    <property type="entry name" value="P-loop containing nucleotide triphosphate hydrolases"/>
    <property type="match status" value="1"/>
</dbReference>
<dbReference type="PROSITE" id="PS00211">
    <property type="entry name" value="ABC_TRANSPORTER_1"/>
    <property type="match status" value="1"/>
</dbReference>
<keyword evidence="6" id="KW-1133">Transmembrane helix</keyword>
<keyword evidence="5 9" id="KW-0067">ATP-binding</keyword>
<evidence type="ECO:0000256" key="5">
    <source>
        <dbReference type="ARBA" id="ARBA00022840"/>
    </source>
</evidence>
<dbReference type="GO" id="GO:0042626">
    <property type="term" value="F:ATPase-coupled transmembrane transporter activity"/>
    <property type="evidence" value="ECO:0007669"/>
    <property type="project" value="TreeGrafter"/>
</dbReference>
<dbReference type="GO" id="GO:0005737">
    <property type="term" value="C:cytoplasm"/>
    <property type="evidence" value="ECO:0007669"/>
    <property type="project" value="UniProtKB-ARBA"/>
</dbReference>
<accession>A0A645G6A3</accession>
<evidence type="ECO:0000256" key="7">
    <source>
        <dbReference type="ARBA" id="ARBA00023136"/>
    </source>
</evidence>
<dbReference type="EMBL" id="VSSQ01069515">
    <property type="protein sequence ID" value="MPN21512.1"/>
    <property type="molecule type" value="Genomic_DNA"/>
</dbReference>
<organism evidence="9">
    <name type="scientific">bioreactor metagenome</name>
    <dbReference type="NCBI Taxonomy" id="1076179"/>
    <lineage>
        <taxon>unclassified sequences</taxon>
        <taxon>metagenomes</taxon>
        <taxon>ecological metagenomes</taxon>
    </lineage>
</organism>
<dbReference type="InterPro" id="IPR017871">
    <property type="entry name" value="ABC_transporter-like_CS"/>
</dbReference>
<keyword evidence="4" id="KW-0547">Nucleotide-binding</keyword>
<evidence type="ECO:0000256" key="2">
    <source>
        <dbReference type="ARBA" id="ARBA00022448"/>
    </source>
</evidence>
<proteinExistence type="predicted"/>
<evidence type="ECO:0000256" key="6">
    <source>
        <dbReference type="ARBA" id="ARBA00022989"/>
    </source>
</evidence>
<dbReference type="PANTHER" id="PTHR24221:SF499">
    <property type="entry name" value="FATTY ACID ABC TRANSPORTER ATP-BINDING_PERMEASE PROTEIN"/>
    <property type="match status" value="1"/>
</dbReference>
<dbReference type="AlphaFoldDB" id="A0A645G6A3"/>
<keyword evidence="3" id="KW-0812">Transmembrane</keyword>
<evidence type="ECO:0000256" key="1">
    <source>
        <dbReference type="ARBA" id="ARBA00004141"/>
    </source>
</evidence>
<evidence type="ECO:0000256" key="4">
    <source>
        <dbReference type="ARBA" id="ARBA00022741"/>
    </source>
</evidence>
<dbReference type="SUPFAM" id="SSF52540">
    <property type="entry name" value="P-loop containing nucleoside triphosphate hydrolases"/>
    <property type="match status" value="1"/>
</dbReference>
<keyword evidence="2" id="KW-0813">Transport</keyword>
<evidence type="ECO:0000256" key="3">
    <source>
        <dbReference type="ARBA" id="ARBA00022692"/>
    </source>
</evidence>
<comment type="subcellular location">
    <subcellularLocation>
        <location evidence="1">Membrane</location>
        <topology evidence="1">Multi-pass membrane protein</topology>
    </subcellularLocation>
</comment>
<dbReference type="GO" id="GO:0005524">
    <property type="term" value="F:ATP binding"/>
    <property type="evidence" value="ECO:0007669"/>
    <property type="project" value="UniProtKB-KW"/>
</dbReference>
<dbReference type="GO" id="GO:0016887">
    <property type="term" value="F:ATP hydrolysis activity"/>
    <property type="evidence" value="ECO:0007669"/>
    <property type="project" value="InterPro"/>
</dbReference>
<reference evidence="9" key="1">
    <citation type="submission" date="2019-08" db="EMBL/GenBank/DDBJ databases">
        <authorList>
            <person name="Kucharzyk K."/>
            <person name="Murdoch R.W."/>
            <person name="Higgins S."/>
            <person name="Loffler F."/>
        </authorList>
    </citation>
    <scope>NUCLEOTIDE SEQUENCE</scope>
</reference>
<dbReference type="InterPro" id="IPR003439">
    <property type="entry name" value="ABC_transporter-like_ATP-bd"/>
</dbReference>
<gene>
    <name evidence="9" type="ORF">SDC9_168892</name>
</gene>
<evidence type="ECO:0000313" key="9">
    <source>
        <dbReference type="EMBL" id="MPN21512.1"/>
    </source>
</evidence>
<dbReference type="GO" id="GO:0016020">
    <property type="term" value="C:membrane"/>
    <property type="evidence" value="ECO:0007669"/>
    <property type="project" value="UniProtKB-SubCell"/>
</dbReference>
<dbReference type="InterPro" id="IPR027417">
    <property type="entry name" value="P-loop_NTPase"/>
</dbReference>
<evidence type="ECO:0000259" key="8">
    <source>
        <dbReference type="PROSITE" id="PS50893"/>
    </source>
</evidence>
<feature type="domain" description="ABC transporter" evidence="8">
    <location>
        <begin position="1"/>
        <end position="188"/>
    </location>
</feature>
<sequence length="208" mass="23263">MRFYDVDAGSIVLDNNDIRHYSRRALRGSMGMVLQDTWLFNGTIKENIRYGRKEATDQDIIEAAEAAHAHHFISTLPGGYDFVLNEDGTNISQGQRQLITIARAIVSQPKILILDEATSSVDTRTEMMIQDAMNKMMVNRTSFIIAHRLSTIKNAKTIIVMNKGQIVEAGNHKELLEKGGFYADLYNAQFSGSNPMAKPELVIDTKGQ</sequence>
<dbReference type="InterPro" id="IPR039421">
    <property type="entry name" value="Type_1_exporter"/>
</dbReference>
<dbReference type="PROSITE" id="PS50893">
    <property type="entry name" value="ABC_TRANSPORTER_2"/>
    <property type="match status" value="1"/>
</dbReference>
<dbReference type="Pfam" id="PF00005">
    <property type="entry name" value="ABC_tran"/>
    <property type="match status" value="1"/>
</dbReference>
<comment type="caution">
    <text evidence="9">The sequence shown here is derived from an EMBL/GenBank/DDBJ whole genome shotgun (WGS) entry which is preliminary data.</text>
</comment>
<keyword evidence="7" id="KW-0472">Membrane</keyword>
<name>A0A645G6A3_9ZZZZ</name>
<dbReference type="FunFam" id="3.40.50.300:FF:000604">
    <property type="entry name" value="ABC transporter B family member 28"/>
    <property type="match status" value="1"/>
</dbReference>